<comment type="similarity">
    <text evidence="1">Belongs to the PPR family. PCMP-H subfamily.</text>
</comment>
<organism evidence="5">
    <name type="scientific">Daucus carota subsp. sativus</name>
    <name type="common">Carrot</name>
    <dbReference type="NCBI Taxonomy" id="79200"/>
    <lineage>
        <taxon>Eukaryota</taxon>
        <taxon>Viridiplantae</taxon>
        <taxon>Streptophyta</taxon>
        <taxon>Embryophyta</taxon>
        <taxon>Tracheophyta</taxon>
        <taxon>Spermatophyta</taxon>
        <taxon>Magnoliopsida</taxon>
        <taxon>eudicotyledons</taxon>
        <taxon>Gunneridae</taxon>
        <taxon>Pentapetalae</taxon>
        <taxon>asterids</taxon>
        <taxon>campanulids</taxon>
        <taxon>Apiales</taxon>
        <taxon>Apiaceae</taxon>
        <taxon>Apioideae</taxon>
        <taxon>Scandiceae</taxon>
        <taxon>Daucinae</taxon>
        <taxon>Daucus</taxon>
        <taxon>Daucus sect. Daucus</taxon>
    </lineage>
</organism>
<dbReference type="InterPro" id="IPR046960">
    <property type="entry name" value="PPR_At4g14850-like_plant"/>
</dbReference>
<accession>A0A175YHB5</accession>
<feature type="domain" description="DYW" evidence="4">
    <location>
        <begin position="583"/>
        <end position="675"/>
    </location>
</feature>
<feature type="repeat" description="PPR" evidence="3">
    <location>
        <begin position="236"/>
        <end position="266"/>
    </location>
</feature>
<dbReference type="GO" id="GO:0008270">
    <property type="term" value="F:zinc ion binding"/>
    <property type="evidence" value="ECO:0007669"/>
    <property type="project" value="InterPro"/>
</dbReference>
<evidence type="ECO:0000256" key="3">
    <source>
        <dbReference type="PROSITE-ProRule" id="PRU00708"/>
    </source>
</evidence>
<dbReference type="SUPFAM" id="SSF48452">
    <property type="entry name" value="TPR-like"/>
    <property type="match status" value="1"/>
</dbReference>
<dbReference type="InterPro" id="IPR046848">
    <property type="entry name" value="E_motif"/>
</dbReference>
<dbReference type="OMA" id="HEFLMAD"/>
<dbReference type="Gene3D" id="1.25.40.10">
    <property type="entry name" value="Tetratricopeptide repeat domain"/>
    <property type="match status" value="3"/>
</dbReference>
<evidence type="ECO:0000313" key="6">
    <source>
        <dbReference type="EMBL" id="WOH16058.1"/>
    </source>
</evidence>
<dbReference type="GO" id="GO:0009451">
    <property type="term" value="P:RNA modification"/>
    <property type="evidence" value="ECO:0007669"/>
    <property type="project" value="InterPro"/>
</dbReference>
<name>A0A175YHB5_DAUCS</name>
<protein>
    <recommendedName>
        <fullName evidence="4">DYW domain-containing protein</fullName>
    </recommendedName>
</protein>
<feature type="repeat" description="PPR" evidence="3">
    <location>
        <begin position="368"/>
        <end position="402"/>
    </location>
</feature>
<dbReference type="Pfam" id="PF13041">
    <property type="entry name" value="PPR_2"/>
    <property type="match status" value="3"/>
</dbReference>
<keyword evidence="2" id="KW-0677">Repeat</keyword>
<feature type="repeat" description="PPR" evidence="3">
    <location>
        <begin position="267"/>
        <end position="301"/>
    </location>
</feature>
<dbReference type="Pfam" id="PF01535">
    <property type="entry name" value="PPR"/>
    <property type="match status" value="3"/>
</dbReference>
<keyword evidence="7" id="KW-1185">Reference proteome</keyword>
<evidence type="ECO:0000313" key="7">
    <source>
        <dbReference type="Proteomes" id="UP000077755"/>
    </source>
</evidence>
<dbReference type="GO" id="GO:0003723">
    <property type="term" value="F:RNA binding"/>
    <property type="evidence" value="ECO:0007669"/>
    <property type="project" value="InterPro"/>
</dbReference>
<proteinExistence type="inferred from homology"/>
<feature type="repeat" description="PPR" evidence="3">
    <location>
        <begin position="135"/>
        <end position="169"/>
    </location>
</feature>
<dbReference type="InterPro" id="IPR002885">
    <property type="entry name" value="PPR_rpt"/>
</dbReference>
<dbReference type="KEGG" id="dcr:108200398"/>
<gene>
    <name evidence="5" type="ORF">DCAR_030643</name>
    <name evidence="6" type="ORF">DCAR_0935607</name>
</gene>
<evidence type="ECO:0000259" key="4">
    <source>
        <dbReference type="Pfam" id="PF14432"/>
    </source>
</evidence>
<evidence type="ECO:0000256" key="2">
    <source>
        <dbReference type="ARBA" id="ARBA00022737"/>
    </source>
</evidence>
<dbReference type="PROSITE" id="PS51375">
    <property type="entry name" value="PPR"/>
    <property type="match status" value="4"/>
</dbReference>
<dbReference type="Pfam" id="PF14432">
    <property type="entry name" value="DYW_deaminase"/>
    <property type="match status" value="1"/>
</dbReference>
<dbReference type="FunFam" id="1.25.40.10:FF:000427">
    <property type="entry name" value="Pentatricopeptide repeat-containing protein chloroplastic"/>
    <property type="match status" value="1"/>
</dbReference>
<reference evidence="6" key="2">
    <citation type="submission" date="2022-03" db="EMBL/GenBank/DDBJ databases">
        <title>Draft title - Genomic analysis of global carrot germplasm unveils the trajectory of domestication and the origin of high carotenoid orange carrot.</title>
        <authorList>
            <person name="Iorizzo M."/>
            <person name="Ellison S."/>
            <person name="Senalik D."/>
            <person name="Macko-Podgorni A."/>
            <person name="Grzebelus D."/>
            <person name="Bostan H."/>
            <person name="Rolling W."/>
            <person name="Curaba J."/>
            <person name="Simon P."/>
        </authorList>
    </citation>
    <scope>NUCLEOTIDE SEQUENCE</scope>
    <source>
        <tissue evidence="6">Leaf</tissue>
    </source>
</reference>
<evidence type="ECO:0000313" key="5">
    <source>
        <dbReference type="EMBL" id="KZM83074.1"/>
    </source>
</evidence>
<dbReference type="PANTHER" id="PTHR47926:SF347">
    <property type="entry name" value="PENTATRICOPEPTIDE REPEAT-CONTAINING PROTEIN"/>
    <property type="match status" value="1"/>
</dbReference>
<dbReference type="InterPro" id="IPR011990">
    <property type="entry name" value="TPR-like_helical_dom_sf"/>
</dbReference>
<sequence>MKHPILTSQTPPLATPHHLSSALTATSSLTPLKPTHLNNRFLRELSRSKDPGKALYVFDEMLSRGIGVDRFSFPLVLKAAGRVKGLVEGELIHGLAVKMGFGDDPFVETGLVGMYSSCGEIDGARMVFDRMLERDIVTWSFMIDGYCRNRLFDDVLLLLEDMKGCKIEPDEKLFSTILSACGRAANLEFGKSIHEIITDSKVIIDYRLQSALVTMYAGCGSMDLAEDMFDKLNPKNVVACTAMVSGYSKQGQVEPARAIFNHIPKKDLICWSAMISGYAESDVPQEAIKLFGEMQDSGIYPDHVTMLSVISAGANVGALDQARGIHKFVKKNRFGEVLPINNALIDMYAKCGSLEDAREVFLHMRRKNVITWTTMISALAMHGDAINALKIFQQMKSENVEPNGVTFVGVLYACSHAGLVEEGRNVFASMVDDYRITPKHEHYGCMVDLYGRANLLEEALRLIESMPFAPNVVIWGSLLSACKIHGEYELGEYAAKQLLKLDPDHDGAHVLLSNIYAKEKQWDNVGEVRQLMKHKGISKERGTSRIELNNQVHEFLTADKYHKHSDEIYAKLNEVVTDVKLIGYTPLTFNVLTNLNEEEKKEAVLWHSEKLALSYGLLSGKTGTRIHIIKNLRICEDCHTFMKLVSDVYKTEIVVRDRTRFHHYKNGTCSCNDYW</sequence>
<dbReference type="FunFam" id="1.25.40.10:FF:000348">
    <property type="entry name" value="Pentatricopeptide repeat-containing protein chloroplastic"/>
    <property type="match status" value="1"/>
</dbReference>
<dbReference type="Proteomes" id="UP000077755">
    <property type="component" value="Chromosome 9"/>
</dbReference>
<dbReference type="Gramene" id="KZM83074">
    <property type="protein sequence ID" value="KZM83074"/>
    <property type="gene ID" value="DCAR_030643"/>
</dbReference>
<dbReference type="PANTHER" id="PTHR47926">
    <property type="entry name" value="PENTATRICOPEPTIDE REPEAT-CONTAINING PROTEIN"/>
    <property type="match status" value="1"/>
</dbReference>
<evidence type="ECO:0000256" key="1">
    <source>
        <dbReference type="ARBA" id="ARBA00006643"/>
    </source>
</evidence>
<dbReference type="FunFam" id="1.25.40.10:FF:000325">
    <property type="entry name" value="Pentatricopeptide repeat-containing protein At4g14820"/>
    <property type="match status" value="1"/>
</dbReference>
<dbReference type="InterPro" id="IPR032867">
    <property type="entry name" value="DYW_dom"/>
</dbReference>
<dbReference type="Pfam" id="PF20431">
    <property type="entry name" value="E_motif"/>
    <property type="match status" value="1"/>
</dbReference>
<dbReference type="EMBL" id="CP093351">
    <property type="protein sequence ID" value="WOH16058.1"/>
    <property type="molecule type" value="Genomic_DNA"/>
</dbReference>
<reference evidence="5" key="1">
    <citation type="journal article" date="2016" name="Nat. Genet.">
        <title>A high-quality carrot genome assembly provides new insights into carotenoid accumulation and asterid genome evolution.</title>
        <authorList>
            <person name="Iorizzo M."/>
            <person name="Ellison S."/>
            <person name="Senalik D."/>
            <person name="Zeng P."/>
            <person name="Satapoomin P."/>
            <person name="Huang J."/>
            <person name="Bowman M."/>
            <person name="Iovene M."/>
            <person name="Sanseverino W."/>
            <person name="Cavagnaro P."/>
            <person name="Yildiz M."/>
            <person name="Macko-Podgorni A."/>
            <person name="Moranska E."/>
            <person name="Grzebelus E."/>
            <person name="Grzebelus D."/>
            <person name="Ashrafi H."/>
            <person name="Zheng Z."/>
            <person name="Cheng S."/>
            <person name="Spooner D."/>
            <person name="Van Deynze A."/>
            <person name="Simon P."/>
        </authorList>
    </citation>
    <scope>NUCLEOTIDE SEQUENCE [LARGE SCALE GENOMIC DNA]</scope>
    <source>
        <tissue evidence="5">Leaf</tissue>
    </source>
</reference>
<dbReference type="EMBL" id="LNRQ01000009">
    <property type="protein sequence ID" value="KZM83074.1"/>
    <property type="molecule type" value="Genomic_DNA"/>
</dbReference>
<dbReference type="AlphaFoldDB" id="A0A175YHB5"/>
<dbReference type="OrthoDB" id="185373at2759"/>
<dbReference type="NCBIfam" id="TIGR00756">
    <property type="entry name" value="PPR"/>
    <property type="match status" value="5"/>
</dbReference>